<evidence type="ECO:0000313" key="1">
    <source>
        <dbReference type="EMBL" id="GFH28981.1"/>
    </source>
</evidence>
<dbReference type="GO" id="GO:0016740">
    <property type="term" value="F:transferase activity"/>
    <property type="evidence" value="ECO:0007669"/>
    <property type="project" value="UniProtKB-KW"/>
</dbReference>
<comment type="caution">
    <text evidence="1">The sequence shown here is derived from an EMBL/GenBank/DDBJ whole genome shotgun (WGS) entry which is preliminary data.</text>
</comment>
<dbReference type="EMBL" id="BLLF01004127">
    <property type="protein sequence ID" value="GFH28981.1"/>
    <property type="molecule type" value="Genomic_DNA"/>
</dbReference>
<name>A0A6A0A960_HAELA</name>
<feature type="non-terminal residue" evidence="1">
    <location>
        <position position="49"/>
    </location>
</feature>
<gene>
    <name evidence="1" type="ORF">HaLaN_27561</name>
</gene>
<organism evidence="1 2">
    <name type="scientific">Haematococcus lacustris</name>
    <name type="common">Green alga</name>
    <name type="synonym">Haematococcus pluvialis</name>
    <dbReference type="NCBI Taxonomy" id="44745"/>
    <lineage>
        <taxon>Eukaryota</taxon>
        <taxon>Viridiplantae</taxon>
        <taxon>Chlorophyta</taxon>
        <taxon>core chlorophytes</taxon>
        <taxon>Chlorophyceae</taxon>
        <taxon>CS clade</taxon>
        <taxon>Chlamydomonadales</taxon>
        <taxon>Haematococcaceae</taxon>
        <taxon>Haematococcus</taxon>
    </lineage>
</organism>
<sequence>MGWKIEELGGSYESGADWAPCAVRDGRLVTGQNPGSSAACAKLVVQVLS</sequence>
<evidence type="ECO:0000313" key="2">
    <source>
        <dbReference type="Proteomes" id="UP000485058"/>
    </source>
</evidence>
<keyword evidence="2" id="KW-1185">Reference proteome</keyword>
<dbReference type="Proteomes" id="UP000485058">
    <property type="component" value="Unassembled WGS sequence"/>
</dbReference>
<dbReference type="InterPro" id="IPR029062">
    <property type="entry name" value="Class_I_gatase-like"/>
</dbReference>
<keyword evidence="1" id="KW-0808">Transferase</keyword>
<proteinExistence type="predicted"/>
<protein>
    <submittedName>
        <fullName evidence="1">Glutamine amidotransferase</fullName>
    </submittedName>
</protein>
<keyword evidence="1" id="KW-0315">Glutamine amidotransferase</keyword>
<dbReference type="AlphaFoldDB" id="A0A6A0A960"/>
<dbReference type="SUPFAM" id="SSF52317">
    <property type="entry name" value="Class I glutamine amidotransferase-like"/>
    <property type="match status" value="1"/>
</dbReference>
<reference evidence="1 2" key="1">
    <citation type="submission" date="2020-02" db="EMBL/GenBank/DDBJ databases">
        <title>Draft genome sequence of Haematococcus lacustris strain NIES-144.</title>
        <authorList>
            <person name="Morimoto D."/>
            <person name="Nakagawa S."/>
            <person name="Yoshida T."/>
            <person name="Sawayama S."/>
        </authorList>
    </citation>
    <scope>NUCLEOTIDE SEQUENCE [LARGE SCALE GENOMIC DNA]</scope>
    <source>
        <strain evidence="1 2">NIES-144</strain>
    </source>
</reference>
<feature type="non-terminal residue" evidence="1">
    <location>
        <position position="1"/>
    </location>
</feature>
<accession>A0A6A0A960</accession>
<dbReference type="Gene3D" id="3.40.50.880">
    <property type="match status" value="1"/>
</dbReference>